<keyword evidence="2 6" id="KW-0963">Cytoplasm</keyword>
<evidence type="ECO:0000256" key="1">
    <source>
        <dbReference type="ARBA" id="ARBA00022438"/>
    </source>
</evidence>
<keyword evidence="5 6" id="KW-0378">Hydrolase</keyword>
<feature type="binding site" evidence="6">
    <location>
        <position position="315"/>
    </location>
    <ligand>
        <name>Zn(2+)</name>
        <dbReference type="ChEBI" id="CHEBI:29105"/>
        <label>4</label>
        <note>catalytic</note>
    </ligand>
</feature>
<feature type="region of interest" description="Disordered" evidence="8">
    <location>
        <begin position="119"/>
        <end position="140"/>
    </location>
</feature>
<comment type="subunit">
    <text evidence="6">Associates with the 60S ribosomal subunit of the 80S translational complex.</text>
</comment>
<feature type="binding site" evidence="6">
    <location>
        <position position="252"/>
    </location>
    <ligand>
        <name>Zn(2+)</name>
        <dbReference type="ChEBI" id="CHEBI:29105"/>
        <label>3</label>
    </ligand>
</feature>
<keyword evidence="7" id="KW-0863">Zinc-finger</keyword>
<dbReference type="HAMAP" id="MF_01974">
    <property type="entry name" value="MetAP_1"/>
    <property type="match status" value="1"/>
</dbReference>
<dbReference type="InterPro" id="IPR000994">
    <property type="entry name" value="Pept_M24"/>
</dbReference>
<evidence type="ECO:0000313" key="10">
    <source>
        <dbReference type="EMBL" id="KAG7353431.1"/>
    </source>
</evidence>
<dbReference type="OrthoDB" id="3209743at2759"/>
<dbReference type="GO" id="GO:0008270">
    <property type="term" value="F:zinc ion binding"/>
    <property type="evidence" value="ECO:0007669"/>
    <property type="project" value="UniProtKB-KW"/>
</dbReference>
<evidence type="ECO:0000259" key="9">
    <source>
        <dbReference type="PROSITE" id="PS52013"/>
    </source>
</evidence>
<comment type="subcellular location">
    <subcellularLocation>
        <location evidence="6">Cytoplasm</location>
    </subcellularLocation>
</comment>
<comment type="function">
    <text evidence="6">Cotranslationally removes the N-terminal methionine from nascent proteins. The N-terminal methionine is often cleaved when the second residue in the primary sequence is small and uncharged (Met-Ala-, Cys, Gly, Pro, Ser, Thr, or Val).</text>
</comment>
<feature type="binding site" evidence="6">
    <location>
        <position position="322"/>
    </location>
    <ligand>
        <name>a protein</name>
        <dbReference type="ChEBI" id="CHEBI:16541"/>
    </ligand>
    <ligandPart>
        <name>N-terminal L-methionine residue</name>
        <dbReference type="ChEBI" id="CHEBI:64731"/>
    </ligandPart>
</feature>
<dbReference type="GO" id="GO:0004239">
    <property type="term" value="F:initiator methionyl aminopeptidase activity"/>
    <property type="evidence" value="ECO:0007669"/>
    <property type="project" value="UniProtKB-UniRule"/>
</dbReference>
<dbReference type="Proteomes" id="UP000693970">
    <property type="component" value="Unassembled WGS sequence"/>
</dbReference>
<organism evidence="10 11">
    <name type="scientific">Nitzschia inconspicua</name>
    <dbReference type="NCBI Taxonomy" id="303405"/>
    <lineage>
        <taxon>Eukaryota</taxon>
        <taxon>Sar</taxon>
        <taxon>Stramenopiles</taxon>
        <taxon>Ochrophyta</taxon>
        <taxon>Bacillariophyta</taxon>
        <taxon>Bacillariophyceae</taxon>
        <taxon>Bacillariophycidae</taxon>
        <taxon>Bacillariales</taxon>
        <taxon>Bacillariaceae</taxon>
        <taxon>Nitzschia</taxon>
    </lineage>
</organism>
<evidence type="ECO:0000256" key="2">
    <source>
        <dbReference type="ARBA" id="ARBA00022490"/>
    </source>
</evidence>
<dbReference type="GO" id="GO:0070006">
    <property type="term" value="F:metalloaminopeptidase activity"/>
    <property type="evidence" value="ECO:0007669"/>
    <property type="project" value="UniProtKB-UniRule"/>
</dbReference>
<feature type="binding site" evidence="6">
    <location>
        <position position="240"/>
    </location>
    <ligand>
        <name>Zn(2+)</name>
        <dbReference type="ChEBI" id="CHEBI:29105"/>
        <label>3</label>
    </ligand>
</feature>
<dbReference type="Pfam" id="PF15801">
    <property type="entry name" value="zf-C6H2"/>
    <property type="match status" value="1"/>
</dbReference>
<feature type="binding site" evidence="6">
    <location>
        <position position="223"/>
    </location>
    <ligand>
        <name>a protein</name>
        <dbReference type="ChEBI" id="CHEBI:16541"/>
    </ligand>
    <ligandPart>
        <name>N-terminal L-methionine residue</name>
        <dbReference type="ChEBI" id="CHEBI:64731"/>
    </ligandPart>
</feature>
<dbReference type="GO" id="GO:0006508">
    <property type="term" value="P:proteolysis"/>
    <property type="evidence" value="ECO:0007669"/>
    <property type="project" value="UniProtKB-KW"/>
</dbReference>
<evidence type="ECO:0000256" key="8">
    <source>
        <dbReference type="SAM" id="MobiDB-lite"/>
    </source>
</evidence>
<gene>
    <name evidence="10" type="ORF">IV203_002786</name>
</gene>
<comment type="similarity">
    <text evidence="6 7">Belongs to the peptidase M24A family. Methionine aminopeptidase type 1 subfamily.</text>
</comment>
<keyword evidence="7" id="KW-0862">Zinc</keyword>
<dbReference type="GO" id="GO:0005829">
    <property type="term" value="C:cytosol"/>
    <property type="evidence" value="ECO:0007669"/>
    <property type="project" value="TreeGrafter"/>
</dbReference>
<evidence type="ECO:0000313" key="11">
    <source>
        <dbReference type="Proteomes" id="UP000693970"/>
    </source>
</evidence>
<dbReference type="InterPro" id="IPR031615">
    <property type="entry name" value="Zfn-C6H2"/>
</dbReference>
<sequence length="410" mass="45719">MATSDERTCTSPGCNNPITSNLACPKCKEFGINSYFCAQDCFKMNYGAHKQFHSVIKQVMINNGGAQHRKTPPRNGVSCALDAAPELKLSLPDWAHDFSFSGRLRPALYSPMRTVPPEIRRPDYADHPAGVSESERRDKANHNSIRVYTSKELDAEYGLRHACRMGREVLDAAGKALRVGVTTDEIDRVVHEACIERDCYPSPLNYFNFPKSVCTSVNEVVCHGIPDYREVQDGDIVNIDVSVYNRGGYHGDLNETFCVGNVDDDGKMLVKTAFESLASAMELVKPGTLYRDFGTAIHKTASKNKCSVVRTYCGHGIGSLFHTIPNVPHYQKNKAKGTVKAGHVFTIEPMINRGTYDEYTWGDNWTSVTSDGKRSAQFEHTILVTETGYELLTARENEPVMTWNEDLISR</sequence>
<dbReference type="CDD" id="cd01086">
    <property type="entry name" value="MetAP1"/>
    <property type="match status" value="1"/>
</dbReference>
<comment type="cofactor">
    <cofactor evidence="6">
        <name>Zn(2+)</name>
        <dbReference type="ChEBI" id="CHEBI:29105"/>
    </cofactor>
    <cofactor evidence="6">
        <name>Co(2+)</name>
        <dbReference type="ChEBI" id="CHEBI:48828"/>
    </cofactor>
    <cofactor evidence="6">
        <name>Mn(2+)</name>
        <dbReference type="ChEBI" id="CHEBI:29035"/>
    </cofactor>
    <cofactor evidence="6">
        <name>Fe(2+)</name>
        <dbReference type="ChEBI" id="CHEBI:29033"/>
    </cofactor>
    <text evidence="6">Binds 2 divalent metal cations per subunit. Has a high-affinity and a low affinity metal-binding site. The true nature of the physiological cofactor is under debate. The enzyme is active with zinc, cobalt, manganese or divalent iron ions. Has high activity with zinc; zinc cofactor is transferred into the active site region by the ZNG1 zinc chaperone.</text>
</comment>
<keyword evidence="4 6" id="KW-0479">Metal-binding</keyword>
<dbReference type="Pfam" id="PF00557">
    <property type="entry name" value="Peptidase_M24"/>
    <property type="match status" value="1"/>
</dbReference>
<comment type="caution">
    <text evidence="10">The sequence shown here is derived from an EMBL/GenBank/DDBJ whole genome shotgun (WGS) entry which is preliminary data.</text>
</comment>
<dbReference type="AlphaFoldDB" id="A0A9K3L2A8"/>
<feature type="domain" description="C6H2-type" evidence="9">
    <location>
        <begin position="6"/>
        <end position="60"/>
    </location>
</feature>
<evidence type="ECO:0000256" key="7">
    <source>
        <dbReference type="PROSITE-ProRule" id="PRU01357"/>
    </source>
</evidence>
<protein>
    <submittedName>
        <fullName evidence="10">Methionine aminopeptidase</fullName>
    </submittedName>
</protein>
<keyword evidence="11" id="KW-1185">Reference proteome</keyword>
<feature type="binding site" evidence="6">
    <location>
        <position position="379"/>
    </location>
    <ligand>
        <name>Zn(2+)</name>
        <dbReference type="ChEBI" id="CHEBI:29105"/>
        <label>3</label>
    </ligand>
</feature>
<feature type="binding site" evidence="6">
    <location>
        <position position="379"/>
    </location>
    <ligand>
        <name>Zn(2+)</name>
        <dbReference type="ChEBI" id="CHEBI:29105"/>
        <label>4</label>
        <note>catalytic</note>
    </ligand>
</feature>
<evidence type="ECO:0000256" key="3">
    <source>
        <dbReference type="ARBA" id="ARBA00022670"/>
    </source>
</evidence>
<reference evidence="10" key="1">
    <citation type="journal article" date="2021" name="Sci. Rep.">
        <title>Diploid genomic architecture of Nitzschia inconspicua, an elite biomass production diatom.</title>
        <authorList>
            <person name="Oliver A."/>
            <person name="Podell S."/>
            <person name="Pinowska A."/>
            <person name="Traller J.C."/>
            <person name="Smith S.R."/>
            <person name="McClure R."/>
            <person name="Beliaev A."/>
            <person name="Bohutskyi P."/>
            <person name="Hill E.A."/>
            <person name="Rabines A."/>
            <person name="Zheng H."/>
            <person name="Allen L.Z."/>
            <person name="Kuo A."/>
            <person name="Grigoriev I.V."/>
            <person name="Allen A.E."/>
            <person name="Hazlebeck D."/>
            <person name="Allen E.E."/>
        </authorList>
    </citation>
    <scope>NUCLEOTIDE SEQUENCE</scope>
    <source>
        <strain evidence="10">Hildebrandi</strain>
    </source>
</reference>
<feature type="binding site" evidence="6">
    <location>
        <position position="252"/>
    </location>
    <ligand>
        <name>Zn(2+)</name>
        <dbReference type="ChEBI" id="CHEBI:29105"/>
        <label>4</label>
        <note>catalytic</note>
    </ligand>
</feature>
<dbReference type="InterPro" id="IPR002467">
    <property type="entry name" value="Pept_M24A_MAP1"/>
</dbReference>
<accession>A0A9K3L2A8</accession>
<dbReference type="PROSITE" id="PS52013">
    <property type="entry name" value="ZF_C6H2"/>
    <property type="match status" value="1"/>
</dbReference>
<dbReference type="PANTHER" id="PTHR43330:SF7">
    <property type="entry name" value="METHIONINE AMINOPEPTIDASE 1"/>
    <property type="match status" value="1"/>
</dbReference>
<feature type="binding site" evidence="6">
    <location>
        <position position="348"/>
    </location>
    <ligand>
        <name>Zn(2+)</name>
        <dbReference type="ChEBI" id="CHEBI:29105"/>
        <label>4</label>
        <note>catalytic</note>
    </ligand>
</feature>
<proteinExistence type="inferred from homology"/>
<comment type="catalytic activity">
    <reaction evidence="6">
        <text>Release of N-terminal amino acids, preferentially methionine, from peptides and arylamides.</text>
        <dbReference type="EC" id="3.4.11.18"/>
    </reaction>
</comment>
<keyword evidence="1 6" id="KW-0031">Aminopeptidase</keyword>
<evidence type="ECO:0000256" key="4">
    <source>
        <dbReference type="ARBA" id="ARBA00022723"/>
    </source>
</evidence>
<keyword evidence="3 6" id="KW-0645">Protease</keyword>
<evidence type="ECO:0000256" key="5">
    <source>
        <dbReference type="ARBA" id="ARBA00022801"/>
    </source>
</evidence>
<dbReference type="EMBL" id="JAGRRH010000016">
    <property type="protein sequence ID" value="KAG7353431.1"/>
    <property type="molecule type" value="Genomic_DNA"/>
</dbReference>
<dbReference type="NCBIfam" id="TIGR00500">
    <property type="entry name" value="met_pdase_I"/>
    <property type="match status" value="1"/>
</dbReference>
<name>A0A9K3L2A8_9STRA</name>
<evidence type="ECO:0000256" key="6">
    <source>
        <dbReference type="HAMAP-Rule" id="MF_03174"/>
    </source>
</evidence>
<reference evidence="10" key="2">
    <citation type="submission" date="2021-04" db="EMBL/GenBank/DDBJ databases">
        <authorList>
            <person name="Podell S."/>
        </authorList>
    </citation>
    <scope>NUCLEOTIDE SEQUENCE</scope>
    <source>
        <strain evidence="10">Hildebrandi</strain>
    </source>
</reference>
<dbReference type="PANTHER" id="PTHR43330">
    <property type="entry name" value="METHIONINE AMINOPEPTIDASE"/>
    <property type="match status" value="1"/>
</dbReference>
<dbReference type="PROSITE" id="PS00680">
    <property type="entry name" value="MAP_1"/>
    <property type="match status" value="1"/>
</dbReference>